<gene>
    <name evidence="2" type="ORF">L873DRAFT_1934231</name>
</gene>
<dbReference type="Pfam" id="PF25597">
    <property type="entry name" value="SH3_retrovirus"/>
    <property type="match status" value="1"/>
</dbReference>
<evidence type="ECO:0000259" key="1">
    <source>
        <dbReference type="Pfam" id="PF25597"/>
    </source>
</evidence>
<feature type="non-terminal residue" evidence="2">
    <location>
        <position position="179"/>
    </location>
</feature>
<reference evidence="2 3" key="1">
    <citation type="journal article" date="2018" name="Nat. Ecol. Evol.">
        <title>Pezizomycetes genomes reveal the molecular basis of ectomycorrhizal truffle lifestyle.</title>
        <authorList>
            <person name="Murat C."/>
            <person name="Payen T."/>
            <person name="Noel B."/>
            <person name="Kuo A."/>
            <person name="Morin E."/>
            <person name="Chen J."/>
            <person name="Kohler A."/>
            <person name="Krizsan K."/>
            <person name="Balestrini R."/>
            <person name="Da Silva C."/>
            <person name="Montanini B."/>
            <person name="Hainaut M."/>
            <person name="Levati E."/>
            <person name="Barry K.W."/>
            <person name="Belfiori B."/>
            <person name="Cichocki N."/>
            <person name="Clum A."/>
            <person name="Dockter R.B."/>
            <person name="Fauchery L."/>
            <person name="Guy J."/>
            <person name="Iotti M."/>
            <person name="Le Tacon F."/>
            <person name="Lindquist E.A."/>
            <person name="Lipzen A."/>
            <person name="Malagnac F."/>
            <person name="Mello A."/>
            <person name="Molinier V."/>
            <person name="Miyauchi S."/>
            <person name="Poulain J."/>
            <person name="Riccioni C."/>
            <person name="Rubini A."/>
            <person name="Sitrit Y."/>
            <person name="Splivallo R."/>
            <person name="Traeger S."/>
            <person name="Wang M."/>
            <person name="Zifcakova L."/>
            <person name="Wipf D."/>
            <person name="Zambonelli A."/>
            <person name="Paolocci F."/>
            <person name="Nowrousian M."/>
            <person name="Ottonello S."/>
            <person name="Baldrian P."/>
            <person name="Spatafora J.W."/>
            <person name="Henrissat B."/>
            <person name="Nagy L.G."/>
            <person name="Aury J.M."/>
            <person name="Wincker P."/>
            <person name="Grigoriev I.V."/>
            <person name="Bonfante P."/>
            <person name="Martin F.M."/>
        </authorList>
    </citation>
    <scope>NUCLEOTIDE SEQUENCE [LARGE SCALE GENOMIC DNA]</scope>
    <source>
        <strain evidence="2 3">120613-1</strain>
    </source>
</reference>
<dbReference type="OrthoDB" id="8044892at2759"/>
<name>A0A3N4JEF6_9PEZI</name>
<proteinExistence type="predicted"/>
<dbReference type="Proteomes" id="UP000276215">
    <property type="component" value="Unassembled WGS sequence"/>
</dbReference>
<evidence type="ECO:0000313" key="2">
    <source>
        <dbReference type="EMBL" id="RPA95061.1"/>
    </source>
</evidence>
<dbReference type="STRING" id="1336337.A0A3N4JEF6"/>
<feature type="domain" description="Retroviral polymerase SH3-like" evidence="1">
    <location>
        <begin position="67"/>
        <end position="135"/>
    </location>
</feature>
<protein>
    <recommendedName>
        <fullName evidence="1">Retroviral polymerase SH3-like domain-containing protein</fullName>
    </recommendedName>
</protein>
<keyword evidence="3" id="KW-1185">Reference proteome</keyword>
<sequence>MLDAKLPVDFWAEVINSAVDLHKWIPSNSLRNDNPEYILSTYISQEGNKKVRKKNTFEFQHLWHIGCVAYQRLPNEDITTKSKLKFGARSRISMMIGYTESSKIWRLWDFEGNGGRGRPVNCSDVIFIENENAWETVNGQVMVDESEQLWDQLLNTISTADRDGQGEPEIYTIENADGA</sequence>
<evidence type="ECO:0000313" key="3">
    <source>
        <dbReference type="Proteomes" id="UP000276215"/>
    </source>
</evidence>
<accession>A0A3N4JEF6</accession>
<organism evidence="2 3">
    <name type="scientific">Choiromyces venosus 120613-1</name>
    <dbReference type="NCBI Taxonomy" id="1336337"/>
    <lineage>
        <taxon>Eukaryota</taxon>
        <taxon>Fungi</taxon>
        <taxon>Dikarya</taxon>
        <taxon>Ascomycota</taxon>
        <taxon>Pezizomycotina</taxon>
        <taxon>Pezizomycetes</taxon>
        <taxon>Pezizales</taxon>
        <taxon>Tuberaceae</taxon>
        <taxon>Choiromyces</taxon>
    </lineage>
</organism>
<dbReference type="AlphaFoldDB" id="A0A3N4JEF6"/>
<dbReference type="EMBL" id="ML120430">
    <property type="protein sequence ID" value="RPA95061.1"/>
    <property type="molecule type" value="Genomic_DNA"/>
</dbReference>
<dbReference type="InterPro" id="IPR057670">
    <property type="entry name" value="SH3_retrovirus"/>
</dbReference>